<gene>
    <name evidence="2" type="ORF">ACFO3I_01130</name>
</gene>
<sequence>MKAKILGLLVLAVALILGGCSSSADYAYVIDQQKLEKQENSTRLNSHTGHVVWMNPPLKKIEKVQTN</sequence>
<evidence type="ECO:0000313" key="2">
    <source>
        <dbReference type="EMBL" id="MFC4653617.1"/>
    </source>
</evidence>
<keyword evidence="3" id="KW-1185">Reference proteome</keyword>
<keyword evidence="1" id="KW-0732">Signal</keyword>
<evidence type="ECO:0000313" key="3">
    <source>
        <dbReference type="Proteomes" id="UP001595962"/>
    </source>
</evidence>
<name>A0ABV9JGX0_9GAMM</name>
<protein>
    <recommendedName>
        <fullName evidence="4">Lipoprotein</fullName>
    </recommendedName>
</protein>
<accession>A0ABV9JGX0</accession>
<dbReference type="EMBL" id="JBHSGB010000001">
    <property type="protein sequence ID" value="MFC4653617.1"/>
    <property type="molecule type" value="Genomic_DNA"/>
</dbReference>
<dbReference type="PROSITE" id="PS51257">
    <property type="entry name" value="PROKAR_LIPOPROTEIN"/>
    <property type="match status" value="1"/>
</dbReference>
<evidence type="ECO:0000256" key="1">
    <source>
        <dbReference type="SAM" id="SignalP"/>
    </source>
</evidence>
<feature type="signal peptide" evidence="1">
    <location>
        <begin position="1"/>
        <end position="26"/>
    </location>
</feature>
<dbReference type="RefSeq" id="WP_377331037.1">
    <property type="nucleotide sequence ID" value="NZ_JBHSGB010000001.1"/>
</dbReference>
<proteinExistence type="predicted"/>
<feature type="chain" id="PRO_5045692092" description="Lipoprotein" evidence="1">
    <location>
        <begin position="27"/>
        <end position="67"/>
    </location>
</feature>
<dbReference type="Proteomes" id="UP001595962">
    <property type="component" value="Unassembled WGS sequence"/>
</dbReference>
<reference evidence="3" key="1">
    <citation type="journal article" date="2019" name="Int. J. Syst. Evol. Microbiol.">
        <title>The Global Catalogue of Microorganisms (GCM) 10K type strain sequencing project: providing services to taxonomists for standard genome sequencing and annotation.</title>
        <authorList>
            <consortium name="The Broad Institute Genomics Platform"/>
            <consortium name="The Broad Institute Genome Sequencing Center for Infectious Disease"/>
            <person name="Wu L."/>
            <person name="Ma J."/>
        </authorList>
    </citation>
    <scope>NUCLEOTIDE SEQUENCE [LARGE SCALE GENOMIC DNA]</scope>
    <source>
        <strain evidence="3">DT28</strain>
    </source>
</reference>
<organism evidence="2 3">
    <name type="scientific">Rheinheimera marina</name>
    <dbReference type="NCBI Taxonomy" id="1774958"/>
    <lineage>
        <taxon>Bacteria</taxon>
        <taxon>Pseudomonadati</taxon>
        <taxon>Pseudomonadota</taxon>
        <taxon>Gammaproteobacteria</taxon>
        <taxon>Chromatiales</taxon>
        <taxon>Chromatiaceae</taxon>
        <taxon>Rheinheimera</taxon>
    </lineage>
</organism>
<evidence type="ECO:0008006" key="4">
    <source>
        <dbReference type="Google" id="ProtNLM"/>
    </source>
</evidence>
<comment type="caution">
    <text evidence="2">The sequence shown here is derived from an EMBL/GenBank/DDBJ whole genome shotgun (WGS) entry which is preliminary data.</text>
</comment>